<evidence type="ECO:0000313" key="2">
    <source>
        <dbReference type="EMBL" id="OAK51564.1"/>
    </source>
</evidence>
<name>A0A177Y7T1_9NOCA</name>
<comment type="caution">
    <text evidence="2">The sequence shown here is derived from an EMBL/GenBank/DDBJ whole genome shotgun (WGS) entry which is preliminary data.</text>
</comment>
<accession>A0A177Y7T1</accession>
<feature type="compositionally biased region" description="Basic and acidic residues" evidence="1">
    <location>
        <begin position="10"/>
        <end position="25"/>
    </location>
</feature>
<reference evidence="2 3" key="1">
    <citation type="submission" date="2016-03" db="EMBL/GenBank/DDBJ databases">
        <title>Genome sequence of Rhodococcus kyotonensis KB10.</title>
        <authorList>
            <person name="Jeong H."/>
            <person name="Hong C.E."/>
            <person name="Jo S.H."/>
            <person name="Park J.M."/>
        </authorList>
    </citation>
    <scope>NUCLEOTIDE SEQUENCE [LARGE SCALE GENOMIC DNA]</scope>
    <source>
        <strain evidence="2 3">KB10</strain>
    </source>
</reference>
<dbReference type="EMBL" id="LVHI01000038">
    <property type="protein sequence ID" value="OAK51564.1"/>
    <property type="molecule type" value="Genomic_DNA"/>
</dbReference>
<gene>
    <name evidence="2" type="ORF">A3K89_11615</name>
</gene>
<dbReference type="Proteomes" id="UP000077519">
    <property type="component" value="Unassembled WGS sequence"/>
</dbReference>
<feature type="region of interest" description="Disordered" evidence="1">
    <location>
        <begin position="1"/>
        <end position="26"/>
    </location>
</feature>
<proteinExistence type="predicted"/>
<keyword evidence="3" id="KW-1185">Reference proteome</keyword>
<evidence type="ECO:0000313" key="3">
    <source>
        <dbReference type="Proteomes" id="UP000077519"/>
    </source>
</evidence>
<evidence type="ECO:0000256" key="1">
    <source>
        <dbReference type="SAM" id="MobiDB-lite"/>
    </source>
</evidence>
<protein>
    <submittedName>
        <fullName evidence="2">Uncharacterized protein</fullName>
    </submittedName>
</protein>
<sequence length="104" mass="10935">MLVGASGVETRVRAPRSERGRERHVPARSALVRAVVTPSAGACPRPDQHGSWAEGMTAGAPARSALGPSIAQSMERRGGVEGFAACFVGYHHARYRLAVTSVVL</sequence>
<organism evidence="2 3">
    <name type="scientific">Rhodococcoides kyotonense</name>
    <dbReference type="NCBI Taxonomy" id="398843"/>
    <lineage>
        <taxon>Bacteria</taxon>
        <taxon>Bacillati</taxon>
        <taxon>Actinomycetota</taxon>
        <taxon>Actinomycetes</taxon>
        <taxon>Mycobacteriales</taxon>
        <taxon>Nocardiaceae</taxon>
        <taxon>Rhodococcoides</taxon>
    </lineage>
</organism>
<dbReference type="AlphaFoldDB" id="A0A177Y7T1"/>